<feature type="signal peptide" evidence="1">
    <location>
        <begin position="1"/>
        <end position="27"/>
    </location>
</feature>
<evidence type="ECO:0008006" key="4">
    <source>
        <dbReference type="Google" id="ProtNLM"/>
    </source>
</evidence>
<dbReference type="AlphaFoldDB" id="A0A285VMV7"/>
<sequence>MKRFAWRLMALASALTLALSAVVPAQAHYFGGRFPHTAGTWLYLPYTNPLPYVYAGNISQAGSNWYNTPTRLIPYSTTDYSRSKLDFYTGSYGGDWWGMAQNYNAVGKLCYTCTYQWSNLYMNVSTLKYESGSVRTKVATHEAGHGFGLAHTTDWWYSSIMKQGWNGYSTPQRHDVNDVNNLYKYG</sequence>
<evidence type="ECO:0000313" key="2">
    <source>
        <dbReference type="EMBL" id="SOC55293.1"/>
    </source>
</evidence>
<gene>
    <name evidence="2" type="ORF">SAMN05421879_1059</name>
</gene>
<evidence type="ECO:0000313" key="3">
    <source>
        <dbReference type="Proteomes" id="UP000219688"/>
    </source>
</evidence>
<protein>
    <recommendedName>
        <fullName evidence="4">Matrixin</fullName>
    </recommendedName>
</protein>
<reference evidence="3" key="1">
    <citation type="submission" date="2017-08" db="EMBL/GenBank/DDBJ databases">
        <authorList>
            <person name="Varghese N."/>
            <person name="Submissions S."/>
        </authorList>
    </citation>
    <scope>NUCLEOTIDE SEQUENCE [LARGE SCALE GENOMIC DNA]</scope>
    <source>
        <strain evidence="3">USBA17B2</strain>
    </source>
</reference>
<name>A0A285VMV7_9MICO</name>
<dbReference type="InterPro" id="IPR024079">
    <property type="entry name" value="MetalloPept_cat_dom_sf"/>
</dbReference>
<evidence type="ECO:0000256" key="1">
    <source>
        <dbReference type="SAM" id="SignalP"/>
    </source>
</evidence>
<keyword evidence="1" id="KW-0732">Signal</keyword>
<dbReference type="EMBL" id="OBQK01000005">
    <property type="protein sequence ID" value="SOC55293.1"/>
    <property type="molecule type" value="Genomic_DNA"/>
</dbReference>
<dbReference type="SUPFAM" id="SSF55486">
    <property type="entry name" value="Metalloproteases ('zincins'), catalytic domain"/>
    <property type="match status" value="1"/>
</dbReference>
<dbReference type="Proteomes" id="UP000219688">
    <property type="component" value="Unassembled WGS sequence"/>
</dbReference>
<keyword evidence="3" id="KW-1185">Reference proteome</keyword>
<accession>A0A285VMV7</accession>
<dbReference type="GO" id="GO:0008237">
    <property type="term" value="F:metallopeptidase activity"/>
    <property type="evidence" value="ECO:0007669"/>
    <property type="project" value="InterPro"/>
</dbReference>
<proteinExistence type="predicted"/>
<feature type="chain" id="PRO_5012696213" description="Matrixin" evidence="1">
    <location>
        <begin position="28"/>
        <end position="186"/>
    </location>
</feature>
<dbReference type="Gene3D" id="3.40.390.10">
    <property type="entry name" value="Collagenase (Catalytic Domain)"/>
    <property type="match status" value="1"/>
</dbReference>
<dbReference type="RefSeq" id="WP_141401451.1">
    <property type="nucleotide sequence ID" value="NZ_OBQK01000005.1"/>
</dbReference>
<organism evidence="2 3">
    <name type="scientific">Ornithinimicrobium cerasi</name>
    <dbReference type="NCBI Taxonomy" id="2248773"/>
    <lineage>
        <taxon>Bacteria</taxon>
        <taxon>Bacillati</taxon>
        <taxon>Actinomycetota</taxon>
        <taxon>Actinomycetes</taxon>
        <taxon>Micrococcales</taxon>
        <taxon>Ornithinimicrobiaceae</taxon>
        <taxon>Ornithinimicrobium</taxon>
    </lineage>
</organism>